<dbReference type="PANTHER" id="PTHR37314">
    <property type="entry name" value="SLR0142 PROTEIN"/>
    <property type="match status" value="1"/>
</dbReference>
<dbReference type="PANTHER" id="PTHR37314:SF4">
    <property type="entry name" value="UPF0700 TRANSMEMBRANE PROTEIN YOAK"/>
    <property type="match status" value="1"/>
</dbReference>
<dbReference type="RefSeq" id="WP_236118119.1">
    <property type="nucleotide sequence ID" value="NZ_JAKGSI010000002.1"/>
</dbReference>
<dbReference type="Proteomes" id="UP001139336">
    <property type="component" value="Unassembled WGS sequence"/>
</dbReference>
<protein>
    <submittedName>
        <fullName evidence="2">DUF1275 domain-containing protein</fullName>
    </submittedName>
</protein>
<proteinExistence type="predicted"/>
<reference evidence="2" key="1">
    <citation type="submission" date="2022-01" db="EMBL/GenBank/DDBJ databases">
        <title>Corynebacterium sp. nov isolated from isolated from the feces of the greater white-fronted geese (Anser albifrons) at Poyang Lake, PR China.</title>
        <authorList>
            <person name="Liu Q."/>
        </authorList>
    </citation>
    <scope>NUCLEOTIDE SEQUENCE</scope>
    <source>
        <strain evidence="2">JCM 32435</strain>
    </source>
</reference>
<keyword evidence="3" id="KW-1185">Reference proteome</keyword>
<evidence type="ECO:0000256" key="1">
    <source>
        <dbReference type="SAM" id="Phobius"/>
    </source>
</evidence>
<keyword evidence="1" id="KW-1133">Transmembrane helix</keyword>
<keyword evidence="1" id="KW-0812">Transmembrane</keyword>
<dbReference type="AlphaFoldDB" id="A0A9X1U724"/>
<dbReference type="EMBL" id="JAKGSI010000002">
    <property type="protein sequence ID" value="MCF4006307.1"/>
    <property type="molecule type" value="Genomic_DNA"/>
</dbReference>
<evidence type="ECO:0000313" key="3">
    <source>
        <dbReference type="Proteomes" id="UP001139336"/>
    </source>
</evidence>
<feature type="transmembrane region" description="Helical" evidence="1">
    <location>
        <begin position="196"/>
        <end position="214"/>
    </location>
</feature>
<organism evidence="2 3">
    <name type="scientific">Corynebacterium uropygiale</name>
    <dbReference type="NCBI Taxonomy" id="1775911"/>
    <lineage>
        <taxon>Bacteria</taxon>
        <taxon>Bacillati</taxon>
        <taxon>Actinomycetota</taxon>
        <taxon>Actinomycetes</taxon>
        <taxon>Mycobacteriales</taxon>
        <taxon>Corynebacteriaceae</taxon>
        <taxon>Corynebacterium</taxon>
    </lineage>
</organism>
<sequence>MLDYRLGERLLAWYLSSITGFIDAIGFIYLGGFFLSFMSGNTTRMTASASEGLWDMTGKGAGLMGLFLLGVMLGAMIQRESARRLAYGRPREVLLVFVSLTSILSATLVTLGLSTPGVLTLSFVVGAMNSIFEKNGEVAISLTYATGTLVKMAQRFVGALYGEGHREWTHHLLLWLSLACGSILGGLCYMHLQLHAIWVVATAITGGATVAIVLRERRRLTGLHV</sequence>
<feature type="transmembrane region" description="Helical" evidence="1">
    <location>
        <begin position="58"/>
        <end position="77"/>
    </location>
</feature>
<feature type="transmembrane region" description="Helical" evidence="1">
    <location>
        <begin position="12"/>
        <end position="38"/>
    </location>
</feature>
<keyword evidence="1" id="KW-0472">Membrane</keyword>
<dbReference type="InterPro" id="IPR010699">
    <property type="entry name" value="DUF1275"/>
</dbReference>
<name>A0A9X1U724_9CORY</name>
<comment type="caution">
    <text evidence="2">The sequence shown here is derived from an EMBL/GenBank/DDBJ whole genome shotgun (WGS) entry which is preliminary data.</text>
</comment>
<feature type="transmembrane region" description="Helical" evidence="1">
    <location>
        <begin position="93"/>
        <end position="119"/>
    </location>
</feature>
<accession>A0A9X1U724</accession>
<gene>
    <name evidence="2" type="ORF">L1O03_03820</name>
</gene>
<dbReference type="Pfam" id="PF06912">
    <property type="entry name" value="DUF1275"/>
    <property type="match status" value="1"/>
</dbReference>
<evidence type="ECO:0000313" key="2">
    <source>
        <dbReference type="EMBL" id="MCF4006307.1"/>
    </source>
</evidence>